<proteinExistence type="inferred from homology"/>
<dbReference type="RefSeq" id="WP_078922414.1">
    <property type="nucleotide sequence ID" value="NZ_FUYB01000008.1"/>
</dbReference>
<evidence type="ECO:0000313" key="5">
    <source>
        <dbReference type="Proteomes" id="UP000190460"/>
    </source>
</evidence>
<organism evidence="4 5">
    <name type="scientific">Thiothrix eikelboomii</name>
    <dbReference type="NCBI Taxonomy" id="92487"/>
    <lineage>
        <taxon>Bacteria</taxon>
        <taxon>Pseudomonadati</taxon>
        <taxon>Pseudomonadota</taxon>
        <taxon>Gammaproteobacteria</taxon>
        <taxon>Thiotrichales</taxon>
        <taxon>Thiotrichaceae</taxon>
        <taxon>Thiothrix</taxon>
    </lineage>
</organism>
<dbReference type="AlphaFoldDB" id="A0A1T4WP77"/>
<dbReference type="Proteomes" id="UP000190460">
    <property type="component" value="Unassembled WGS sequence"/>
</dbReference>
<accession>A0A1T4WP77</accession>
<sequence length="134" mass="15242">MPSRPIHLMWVEACEVLSEAERLQRQFFRPINAVRQPSWEPPIDLFETPEALYLTIALPGVEAQRIEVHLNGGSLVVSGFRPLPSLARAAHIHRLELPYGRFERRIALPAGRYELVTHQLQHGCLQINLHKVGA</sequence>
<name>A0A1T4WP77_9GAMM</name>
<comment type="similarity">
    <text evidence="1 2">Belongs to the small heat shock protein (HSP20) family.</text>
</comment>
<dbReference type="Pfam" id="PF00011">
    <property type="entry name" value="HSP20"/>
    <property type="match status" value="1"/>
</dbReference>
<evidence type="ECO:0000256" key="1">
    <source>
        <dbReference type="PROSITE-ProRule" id="PRU00285"/>
    </source>
</evidence>
<gene>
    <name evidence="4" type="ORF">SAMN02745130_01944</name>
</gene>
<dbReference type="EMBL" id="FUYB01000008">
    <property type="protein sequence ID" value="SKA79153.1"/>
    <property type="molecule type" value="Genomic_DNA"/>
</dbReference>
<feature type="domain" description="SHSP" evidence="3">
    <location>
        <begin position="34"/>
        <end position="134"/>
    </location>
</feature>
<dbReference type="InterPro" id="IPR002068">
    <property type="entry name" value="A-crystallin/Hsp20_dom"/>
</dbReference>
<protein>
    <submittedName>
        <fullName evidence="4">Molecular chaperone IbpA, HSP20 family</fullName>
    </submittedName>
</protein>
<keyword evidence="5" id="KW-1185">Reference proteome</keyword>
<evidence type="ECO:0000256" key="2">
    <source>
        <dbReference type="RuleBase" id="RU003616"/>
    </source>
</evidence>
<dbReference type="PROSITE" id="PS01031">
    <property type="entry name" value="SHSP"/>
    <property type="match status" value="1"/>
</dbReference>
<evidence type="ECO:0000313" key="4">
    <source>
        <dbReference type="EMBL" id="SKA79153.1"/>
    </source>
</evidence>
<reference evidence="4 5" key="1">
    <citation type="submission" date="2017-02" db="EMBL/GenBank/DDBJ databases">
        <authorList>
            <person name="Peterson S.W."/>
        </authorList>
    </citation>
    <scope>NUCLEOTIDE SEQUENCE [LARGE SCALE GENOMIC DNA]</scope>
    <source>
        <strain evidence="4 5">ATCC 49788</strain>
    </source>
</reference>
<dbReference type="STRING" id="92487.SAMN02745130_01944"/>
<dbReference type="InterPro" id="IPR008978">
    <property type="entry name" value="HSP20-like_chaperone"/>
</dbReference>
<dbReference type="Gene3D" id="2.60.40.790">
    <property type="match status" value="1"/>
</dbReference>
<dbReference type="SUPFAM" id="SSF49764">
    <property type="entry name" value="HSP20-like chaperones"/>
    <property type="match status" value="1"/>
</dbReference>
<evidence type="ECO:0000259" key="3">
    <source>
        <dbReference type="PROSITE" id="PS01031"/>
    </source>
</evidence>
<dbReference type="CDD" id="cd06464">
    <property type="entry name" value="ACD_sHsps-like"/>
    <property type="match status" value="1"/>
</dbReference>
<dbReference type="OrthoDB" id="9792695at2"/>